<name>A0A382RGV0_9ZZZZ</name>
<evidence type="ECO:0000256" key="1">
    <source>
        <dbReference type="ARBA" id="ARBA00009865"/>
    </source>
</evidence>
<evidence type="ECO:0000256" key="2">
    <source>
        <dbReference type="ARBA" id="ARBA00022801"/>
    </source>
</evidence>
<reference evidence="4" key="1">
    <citation type="submission" date="2018-05" db="EMBL/GenBank/DDBJ databases">
        <authorList>
            <person name="Lanie J.A."/>
            <person name="Ng W.-L."/>
            <person name="Kazmierczak K.M."/>
            <person name="Andrzejewski T.M."/>
            <person name="Davidsen T.M."/>
            <person name="Wayne K.J."/>
            <person name="Tettelin H."/>
            <person name="Glass J.I."/>
            <person name="Rusch D."/>
            <person name="Podicherti R."/>
            <person name="Tsui H.-C.T."/>
            <person name="Winkler M.E."/>
        </authorList>
    </citation>
    <scope>NUCLEOTIDE SEQUENCE</scope>
</reference>
<dbReference type="EMBL" id="UINC01121205">
    <property type="protein sequence ID" value="SVC96198.1"/>
    <property type="molecule type" value="Genomic_DNA"/>
</dbReference>
<accession>A0A382RGV0</accession>
<dbReference type="InterPro" id="IPR006710">
    <property type="entry name" value="Glyco_hydro_43"/>
</dbReference>
<protein>
    <recommendedName>
        <fullName evidence="5">Glycosyl hydrolase family 43</fullName>
    </recommendedName>
</protein>
<sequence>MAVLLFISCNSGMKQEPETYRNPIIPGFAPDPSICRVGDDFYLINSTFEYFPGIPIYHSRDLVNWELIANALYSVNQNVNMDSINSSAGIHAPT</sequence>
<dbReference type="InterPro" id="IPR023296">
    <property type="entry name" value="Glyco_hydro_beta-prop_sf"/>
</dbReference>
<dbReference type="InterPro" id="IPR051795">
    <property type="entry name" value="Glycosyl_Hydrlase_43"/>
</dbReference>
<evidence type="ECO:0000256" key="3">
    <source>
        <dbReference type="ARBA" id="ARBA00023295"/>
    </source>
</evidence>
<proteinExistence type="inferred from homology"/>
<dbReference type="PANTHER" id="PTHR42812">
    <property type="entry name" value="BETA-XYLOSIDASE"/>
    <property type="match status" value="1"/>
</dbReference>
<dbReference type="AlphaFoldDB" id="A0A382RGV0"/>
<evidence type="ECO:0008006" key="5">
    <source>
        <dbReference type="Google" id="ProtNLM"/>
    </source>
</evidence>
<keyword evidence="3" id="KW-0326">Glycosidase</keyword>
<gene>
    <name evidence="4" type="ORF">METZ01_LOCUS349052</name>
</gene>
<organism evidence="4">
    <name type="scientific">marine metagenome</name>
    <dbReference type="NCBI Taxonomy" id="408172"/>
    <lineage>
        <taxon>unclassified sequences</taxon>
        <taxon>metagenomes</taxon>
        <taxon>ecological metagenomes</taxon>
    </lineage>
</organism>
<comment type="similarity">
    <text evidence="1">Belongs to the glycosyl hydrolase 43 family.</text>
</comment>
<dbReference type="GO" id="GO:0004553">
    <property type="term" value="F:hydrolase activity, hydrolyzing O-glycosyl compounds"/>
    <property type="evidence" value="ECO:0007669"/>
    <property type="project" value="InterPro"/>
</dbReference>
<evidence type="ECO:0000313" key="4">
    <source>
        <dbReference type="EMBL" id="SVC96198.1"/>
    </source>
</evidence>
<dbReference type="PANTHER" id="PTHR42812:SF12">
    <property type="entry name" value="BETA-XYLOSIDASE-RELATED"/>
    <property type="match status" value="1"/>
</dbReference>
<dbReference type="SUPFAM" id="SSF75005">
    <property type="entry name" value="Arabinanase/levansucrase/invertase"/>
    <property type="match status" value="1"/>
</dbReference>
<feature type="non-terminal residue" evidence="4">
    <location>
        <position position="94"/>
    </location>
</feature>
<dbReference type="Gene3D" id="2.115.10.20">
    <property type="entry name" value="Glycosyl hydrolase domain, family 43"/>
    <property type="match status" value="1"/>
</dbReference>
<dbReference type="Pfam" id="PF04616">
    <property type="entry name" value="Glyco_hydro_43"/>
    <property type="match status" value="1"/>
</dbReference>
<dbReference type="GO" id="GO:0005975">
    <property type="term" value="P:carbohydrate metabolic process"/>
    <property type="evidence" value="ECO:0007669"/>
    <property type="project" value="InterPro"/>
</dbReference>
<keyword evidence="2" id="KW-0378">Hydrolase</keyword>